<dbReference type="Gene3D" id="2.60.40.1650">
    <property type="entry name" value="Porin MspA (Ig-like beta-sandwich domain)"/>
    <property type="match status" value="1"/>
</dbReference>
<dbReference type="Proteomes" id="UP000198677">
    <property type="component" value="Unassembled WGS sequence"/>
</dbReference>
<dbReference type="RefSeq" id="WP_177188115.1">
    <property type="nucleotide sequence ID" value="NZ_FOAW01000006.1"/>
</dbReference>
<organism evidence="1 2">
    <name type="scientific">Rhodococcus maanshanensis</name>
    <dbReference type="NCBI Taxonomy" id="183556"/>
    <lineage>
        <taxon>Bacteria</taxon>
        <taxon>Bacillati</taxon>
        <taxon>Actinomycetota</taxon>
        <taxon>Actinomycetes</taxon>
        <taxon>Mycobacteriales</taxon>
        <taxon>Nocardiaceae</taxon>
        <taxon>Rhodococcus</taxon>
    </lineage>
</organism>
<proteinExistence type="predicted"/>
<evidence type="ECO:0000313" key="2">
    <source>
        <dbReference type="Proteomes" id="UP000198677"/>
    </source>
</evidence>
<reference evidence="2" key="1">
    <citation type="submission" date="2016-10" db="EMBL/GenBank/DDBJ databases">
        <authorList>
            <person name="Varghese N."/>
            <person name="Submissions S."/>
        </authorList>
    </citation>
    <scope>NUCLEOTIDE SEQUENCE [LARGE SCALE GENOMIC DNA]</scope>
    <source>
        <strain evidence="2">DSM 44675</strain>
    </source>
</reference>
<keyword evidence="2" id="KW-1185">Reference proteome</keyword>
<protein>
    <submittedName>
        <fullName evidence="1">MspA protein</fullName>
    </submittedName>
</protein>
<evidence type="ECO:0000313" key="1">
    <source>
        <dbReference type="EMBL" id="SEL18954.1"/>
    </source>
</evidence>
<dbReference type="Pfam" id="PF09203">
    <property type="entry name" value="MspA"/>
    <property type="match status" value="1"/>
</dbReference>
<dbReference type="EMBL" id="FOAW01000006">
    <property type="protein sequence ID" value="SEL18954.1"/>
    <property type="molecule type" value="Genomic_DNA"/>
</dbReference>
<dbReference type="AlphaFoldDB" id="A0A1H7N6B3"/>
<name>A0A1H7N6B3_9NOCA</name>
<dbReference type="InterPro" id="IPR015286">
    <property type="entry name" value="Porin_fam_mycobact-type"/>
</dbReference>
<gene>
    <name evidence="1" type="ORF">SAMN05444583_106258</name>
</gene>
<accession>A0A1H7N6B3</accession>
<sequence>IGAGIDLSGPSISGSLTVPVSAGQVKFVGVSGKDIKKNGKYSVQYQDTQLEIQNCGGFAQARSYTVVEIVGDNYSKTTLYGQPFSIG</sequence>
<feature type="non-terminal residue" evidence="1">
    <location>
        <position position="1"/>
    </location>
</feature>